<feature type="region of interest" description="Disordered" evidence="2">
    <location>
        <begin position="416"/>
        <end position="453"/>
    </location>
</feature>
<evidence type="ECO:0000259" key="3">
    <source>
        <dbReference type="Pfam" id="PF07727"/>
    </source>
</evidence>
<evidence type="ECO:0000256" key="1">
    <source>
        <dbReference type="SAM" id="Coils"/>
    </source>
</evidence>
<sequence length="1832" mass="211251">MDVKTAILNGILREEVYVSQPDGFVDQDNPNHVYKLKKALYGLKQAPCVWYNLLLKFLLSQEFYKGTVDPILFIRRQETKLDEDPQGKSIDPTHYHGMVGTLMYLIASRPDLTFVVCMCARYQAKPTEKHLHAIKRIFKYLRGTVNRGLCYPMDSSIALTSYANIDHAGSQDTRRSTSGIALADRLKIGKCNHRLSFNLKSNEPTIQVVLDALKLTPFYNAFLITANVPEIYMQKIWATASLHHNSLHFKMNDKSYTLNVENFIDMLQICPRIQGQIFEDPPFEEEILSFIRDLGHTREIKVLTDANVNYMHQPWSSFDAIINRCLSGKTTSLDSLHLSHLVYQVEDKNSKKNNEMCYLRFTTAIVDYFMSKDQSISRRNKMFWHTVRDDHMFNMIKVISRHQDTQIYNAILPDDDEPVTSPKSKTTSASKCTRLKSKAKVTKPEMKKQPAKKTKAKGLAVLYKVSLSEAEQIKLATKRSKEDFHISQARGSGDGVDTQSKVLDEQEQKTYGTNEGTGTILRVLDVPPYESESDKESWGDIEDEDDNDDDGNNDDHDGDDDDGNNDAEMTDANQGGLEQQNVLQESGFEQDEEDAHVTLTPFPDAQKANEHYEALLFLLTLQATPHATATPEITSGFTTTTPPPPLFFNPLLQQQTQTITTPTCTTITSINPTIPLPKIPNFASVFKFDQRVSALESDVSELKQTNQFAKVVSSILGIVDKYLASKMKQAVNVVVQLQTNKLKEEAQAKNQDFLNQSYNSDKDIITSYGDVVLLKRGRDDQDKDEDPSAASDRETKKRKSGKDDESFKDSRSKDKKSSSTSKDASQSQHKSFSKSVHVEEPSHTVKESSMQQDQEFVMRDYNEQPVDKETWITQVALTEEPLTSFDEFNDTSFDFSTLGPKRKTFYEYTRNLTSSKDVYSRRRIIAVTRLAIMKKYDYDHLEEIEFRRDDQQRYTFREGDFKRLRLQDIEDMLLFLVQQKLSNLTIDERNKIAYTSHSNPHGIIYMDQYKRKRLMRTDELHKFSDGTLIDVRTALHDIVAGIRMEYLPMQKWSNLDKKRARVMVQEIDMQIYQRSQIRRDLPNDIPLDSVEVLRMDFYDRPSSLGLNIFSETHRKSYKVYQSLMENSLAMNHKIDELIELLESLPKETNKEDLANHKYRKQQDQDESIDSAFARFNTIITSLKALDESYSSKNYVRKFLKALHPKWIAKVTMIEESKDFMPLSLGELIRNLKVHEMIIKKDSKIVKAKVERKSLALKTKKESSDEECLNSESEDEEYAMAVRDFKKFFKRRENALDAAIQIILLENVQNYRKKRTKDSEISHNLWCKTYNKVSLIAALNLFKVTTTFQAKVVDPSRGNNNWYQSLLRSFDQKKNNTEVLTEFALMAKSNSSTDKEVYNDSYCFKSCRKNTENLNTKISKLNEELSDCEINLYNYKRDLSQVEARLVEFKEHEVKYYERIRVLERDVEIRDNKIEYLKNELEHVKKEKESLPEFVNDTVTDYSRPTTSIDTLKCNKSKLQSSNFFAFEHGESSDSIMSKPMIKFVKEADCPRVIKTNNTKNARKSTLKYAEMYKNISKEHNIDFHQIVDFLEASHIRHLKLNDEEGINSLPDTELFENLSLMGYNVLPNQRGAAASVSPADVFTVAGVPTVSGSFPTVSAIFTTASMVTPYTRRSSGITIGSLQPMRIPIIGAKDKDKEKMIETEVPKKRKLQEQIDAQVAREMEEEFARENQSTKQATRDKEKELWVELKRLFEPDFEDQLWTHHQAFMHDPLDWKLYDTCGVHHVSTKDQEIFMLVEKDYPLRKGLATVMIIQDEELIEASSPGEHLTQET</sequence>
<comment type="caution">
    <text evidence="4">The sequence shown here is derived from an EMBL/GenBank/DDBJ whole genome shotgun (WGS) entry which is preliminary data.</text>
</comment>
<feature type="region of interest" description="Disordered" evidence="2">
    <location>
        <begin position="478"/>
        <end position="572"/>
    </location>
</feature>
<feature type="compositionally biased region" description="Basic and acidic residues" evidence="2">
    <location>
        <begin position="836"/>
        <end position="846"/>
    </location>
</feature>
<feature type="compositionally biased region" description="Low complexity" evidence="2">
    <location>
        <begin position="818"/>
        <end position="827"/>
    </location>
</feature>
<feature type="compositionally biased region" description="Acidic residues" evidence="2">
    <location>
        <begin position="539"/>
        <end position="569"/>
    </location>
</feature>
<dbReference type="InterPro" id="IPR013103">
    <property type="entry name" value="RVT_2"/>
</dbReference>
<feature type="domain" description="Reverse transcriptase Ty1/copia-type" evidence="3">
    <location>
        <begin position="1"/>
        <end position="76"/>
    </location>
</feature>
<dbReference type="PANTHER" id="PTHR11439">
    <property type="entry name" value="GAG-POL-RELATED RETROTRANSPOSON"/>
    <property type="match status" value="1"/>
</dbReference>
<accession>A0A6L2MZR5</accession>
<feature type="compositionally biased region" description="Low complexity" evidence="2">
    <location>
        <begin position="420"/>
        <end position="432"/>
    </location>
</feature>
<feature type="region of interest" description="Disordered" evidence="2">
    <location>
        <begin position="776"/>
        <end position="853"/>
    </location>
</feature>
<evidence type="ECO:0000256" key="2">
    <source>
        <dbReference type="SAM" id="MobiDB-lite"/>
    </source>
</evidence>
<gene>
    <name evidence="4" type="ORF">Tci_051348</name>
</gene>
<organism evidence="4">
    <name type="scientific">Tanacetum cinerariifolium</name>
    <name type="common">Dalmatian daisy</name>
    <name type="synonym">Chrysanthemum cinerariifolium</name>
    <dbReference type="NCBI Taxonomy" id="118510"/>
    <lineage>
        <taxon>Eukaryota</taxon>
        <taxon>Viridiplantae</taxon>
        <taxon>Streptophyta</taxon>
        <taxon>Embryophyta</taxon>
        <taxon>Tracheophyta</taxon>
        <taxon>Spermatophyta</taxon>
        <taxon>Magnoliopsida</taxon>
        <taxon>eudicotyledons</taxon>
        <taxon>Gunneridae</taxon>
        <taxon>Pentapetalae</taxon>
        <taxon>asterids</taxon>
        <taxon>campanulids</taxon>
        <taxon>Asterales</taxon>
        <taxon>Asteraceae</taxon>
        <taxon>Asteroideae</taxon>
        <taxon>Anthemideae</taxon>
        <taxon>Anthemidinae</taxon>
        <taxon>Tanacetum</taxon>
    </lineage>
</organism>
<name>A0A6L2MZR5_TANCI</name>
<feature type="compositionally biased region" description="Basic and acidic residues" evidence="2">
    <location>
        <begin position="791"/>
        <end position="817"/>
    </location>
</feature>
<evidence type="ECO:0000313" key="4">
    <source>
        <dbReference type="EMBL" id="GEU79370.1"/>
    </source>
</evidence>
<feature type="coiled-coil region" evidence="1">
    <location>
        <begin position="1403"/>
        <end position="1437"/>
    </location>
</feature>
<protein>
    <submittedName>
        <fullName evidence="4">Retrotransposon protein, putative, unclassified</fullName>
    </submittedName>
</protein>
<dbReference type="Pfam" id="PF07727">
    <property type="entry name" value="RVT_2"/>
    <property type="match status" value="1"/>
</dbReference>
<reference evidence="4" key="1">
    <citation type="journal article" date="2019" name="Sci. Rep.">
        <title>Draft genome of Tanacetum cinerariifolium, the natural source of mosquito coil.</title>
        <authorList>
            <person name="Yamashiro T."/>
            <person name="Shiraishi A."/>
            <person name="Satake H."/>
            <person name="Nakayama K."/>
        </authorList>
    </citation>
    <scope>NUCLEOTIDE SEQUENCE</scope>
</reference>
<proteinExistence type="predicted"/>
<dbReference type="PANTHER" id="PTHR11439:SF483">
    <property type="entry name" value="PEPTIDE SYNTHASE GLIP-LIKE, PUTATIVE (AFU_ORTHOLOGUE AFUA_3G12920)-RELATED"/>
    <property type="match status" value="1"/>
</dbReference>
<keyword evidence="1" id="KW-0175">Coiled coil</keyword>
<dbReference type="EMBL" id="BKCJ010007860">
    <property type="protein sequence ID" value="GEU79370.1"/>
    <property type="molecule type" value="Genomic_DNA"/>
</dbReference>